<keyword evidence="1" id="KW-1133">Transmembrane helix</keyword>
<evidence type="ECO:0008006" key="4">
    <source>
        <dbReference type="Google" id="ProtNLM"/>
    </source>
</evidence>
<feature type="transmembrane region" description="Helical" evidence="1">
    <location>
        <begin position="32"/>
        <end position="52"/>
    </location>
</feature>
<dbReference type="AlphaFoldDB" id="D1AJJ3"/>
<dbReference type="EMBL" id="CP001739">
    <property type="protein sequence ID" value="ACZ08881.1"/>
    <property type="molecule type" value="Genomic_DNA"/>
</dbReference>
<name>D1AJJ3_SEBTE</name>
<keyword evidence="1" id="KW-0472">Membrane</keyword>
<gene>
    <name evidence="2" type="ordered locus">Sterm_2026</name>
</gene>
<keyword evidence="3" id="KW-1185">Reference proteome</keyword>
<dbReference type="STRING" id="526218.Sterm_2026"/>
<proteinExistence type="predicted"/>
<evidence type="ECO:0000313" key="2">
    <source>
        <dbReference type="EMBL" id="ACZ08881.1"/>
    </source>
</evidence>
<dbReference type="KEGG" id="str:Sterm_2026"/>
<sequence>MDRNRVIAEIPEYHLNKYKLKRGFKFVYMKSYEFLTSLFLVVLIAMLAGAYYYTNVDKYLKGKYYIAACIIVVILYLIFCFVTFRMKILRRSSKIIKSIPNNLMGLTIRIKFYLDRVEFDSDDDRGGALKYEDFYRIVKLDDGYLFLSAKKVFHYFEYSEIKTLYNLDYLDSVLAKYY</sequence>
<evidence type="ECO:0000313" key="3">
    <source>
        <dbReference type="Proteomes" id="UP000000845"/>
    </source>
</evidence>
<accession>D1AJJ3</accession>
<reference evidence="2 3" key="2">
    <citation type="journal article" date="2010" name="Stand. Genomic Sci.">
        <title>Complete genome sequence of Sebaldella termitidis type strain (NCTC 11300).</title>
        <authorList>
            <person name="Harmon-Smith M."/>
            <person name="Celia L."/>
            <person name="Chertkov O."/>
            <person name="Lapidus A."/>
            <person name="Copeland A."/>
            <person name="Glavina Del Rio T."/>
            <person name="Nolan M."/>
            <person name="Lucas S."/>
            <person name="Tice H."/>
            <person name="Cheng J.F."/>
            <person name="Han C."/>
            <person name="Detter J.C."/>
            <person name="Bruce D."/>
            <person name="Goodwin L."/>
            <person name="Pitluck S."/>
            <person name="Pati A."/>
            <person name="Liolios K."/>
            <person name="Ivanova N."/>
            <person name="Mavromatis K."/>
            <person name="Mikhailova N."/>
            <person name="Chen A."/>
            <person name="Palaniappan K."/>
            <person name="Land M."/>
            <person name="Hauser L."/>
            <person name="Chang Y.J."/>
            <person name="Jeffries C.D."/>
            <person name="Brettin T."/>
            <person name="Goker M."/>
            <person name="Beck B."/>
            <person name="Bristow J."/>
            <person name="Eisen J.A."/>
            <person name="Markowitz V."/>
            <person name="Hugenholtz P."/>
            <person name="Kyrpides N.C."/>
            <person name="Klenk H.P."/>
            <person name="Chen F."/>
        </authorList>
    </citation>
    <scope>NUCLEOTIDE SEQUENCE [LARGE SCALE GENOMIC DNA]</scope>
    <source>
        <strain evidence="3">ATCC 33386 / NCTC 11300</strain>
    </source>
</reference>
<dbReference type="HOGENOM" id="CLU_1509564_0_0_0"/>
<evidence type="ECO:0000256" key="1">
    <source>
        <dbReference type="SAM" id="Phobius"/>
    </source>
</evidence>
<protein>
    <recommendedName>
        <fullName evidence="4">YcxB-like protein domain-containing protein</fullName>
    </recommendedName>
</protein>
<feature type="transmembrane region" description="Helical" evidence="1">
    <location>
        <begin position="64"/>
        <end position="84"/>
    </location>
</feature>
<reference evidence="3" key="1">
    <citation type="submission" date="2009-09" db="EMBL/GenBank/DDBJ databases">
        <title>The complete chromosome of Sebaldella termitidis ATCC 33386.</title>
        <authorList>
            <consortium name="US DOE Joint Genome Institute (JGI-PGF)"/>
            <person name="Lucas S."/>
            <person name="Copeland A."/>
            <person name="Lapidus A."/>
            <person name="Glavina del Rio T."/>
            <person name="Dalin E."/>
            <person name="Tice H."/>
            <person name="Bruce D."/>
            <person name="Goodwin L."/>
            <person name="Pitluck S."/>
            <person name="Kyrpides N."/>
            <person name="Mavromatis K."/>
            <person name="Ivanova N."/>
            <person name="Mikhailova N."/>
            <person name="Sims D."/>
            <person name="Meincke L."/>
            <person name="Brettin T."/>
            <person name="Detter J.C."/>
            <person name="Han C."/>
            <person name="Larimer F."/>
            <person name="Land M."/>
            <person name="Hauser L."/>
            <person name="Markowitz V."/>
            <person name="Cheng J.F."/>
            <person name="Hugenholtz P."/>
            <person name="Woyke T."/>
            <person name="Wu D."/>
            <person name="Eisen J.A."/>
        </authorList>
    </citation>
    <scope>NUCLEOTIDE SEQUENCE [LARGE SCALE GENOMIC DNA]</scope>
    <source>
        <strain evidence="3">ATCC 33386 / NCTC 11300</strain>
    </source>
</reference>
<keyword evidence="1" id="KW-0812">Transmembrane</keyword>
<dbReference type="RefSeq" id="WP_012861475.1">
    <property type="nucleotide sequence ID" value="NC_013517.1"/>
</dbReference>
<organism evidence="2 3">
    <name type="scientific">Sebaldella termitidis (strain ATCC 33386 / NCTC 11300)</name>
    <dbReference type="NCBI Taxonomy" id="526218"/>
    <lineage>
        <taxon>Bacteria</taxon>
        <taxon>Fusobacteriati</taxon>
        <taxon>Fusobacteriota</taxon>
        <taxon>Fusobacteriia</taxon>
        <taxon>Fusobacteriales</taxon>
        <taxon>Leptotrichiaceae</taxon>
        <taxon>Sebaldella</taxon>
    </lineage>
</organism>
<dbReference type="Proteomes" id="UP000000845">
    <property type="component" value="Chromosome"/>
</dbReference>